<organism evidence="2 3">
    <name type="scientific">Vibrio cidicii</name>
    <dbReference type="NCBI Taxonomy" id="1763883"/>
    <lineage>
        <taxon>Bacteria</taxon>
        <taxon>Pseudomonadati</taxon>
        <taxon>Pseudomonadota</taxon>
        <taxon>Gammaproteobacteria</taxon>
        <taxon>Vibrionales</taxon>
        <taxon>Vibrionaceae</taxon>
        <taxon>Vibrio</taxon>
    </lineage>
</organism>
<dbReference type="Proteomes" id="UP000075349">
    <property type="component" value="Unassembled WGS sequence"/>
</dbReference>
<name>A0A151JEM6_9VIBR</name>
<evidence type="ECO:0000256" key="1">
    <source>
        <dbReference type="SAM" id="Phobius"/>
    </source>
</evidence>
<gene>
    <name evidence="2" type="ORF">AUQ44_20260</name>
</gene>
<sequence length="94" mass="10739">METVLTGLNEALGKSMFGNGMRTSPIAISPTSLMPRAVVENTVILIQMVPPMYWIGIVIRLNGQRRKLIFLSIKRWWFQEIFVSVSNIMNRCLL</sequence>
<protein>
    <submittedName>
        <fullName evidence="2">Uncharacterized protein</fullName>
    </submittedName>
</protein>
<evidence type="ECO:0000313" key="2">
    <source>
        <dbReference type="EMBL" id="KYN24096.1"/>
    </source>
</evidence>
<proteinExistence type="predicted"/>
<keyword evidence="1" id="KW-0472">Membrane</keyword>
<reference evidence="3" key="1">
    <citation type="submission" date="2015-12" db="EMBL/GenBank/DDBJ databases">
        <authorList>
            <person name="Tarr C.L."/>
            <person name="Gladney L.M."/>
        </authorList>
    </citation>
    <scope>NUCLEOTIDE SEQUENCE [LARGE SCALE GENOMIC DNA]</scope>
    <source>
        <strain evidence="3">2756-81</strain>
    </source>
</reference>
<accession>A0A151JEM6</accession>
<evidence type="ECO:0000313" key="3">
    <source>
        <dbReference type="Proteomes" id="UP000075349"/>
    </source>
</evidence>
<dbReference type="EMBL" id="LOMK01000002">
    <property type="protein sequence ID" value="KYN24096.1"/>
    <property type="molecule type" value="Genomic_DNA"/>
</dbReference>
<dbReference type="AlphaFoldDB" id="A0A151JEM6"/>
<feature type="transmembrane region" description="Helical" evidence="1">
    <location>
        <begin position="42"/>
        <end position="61"/>
    </location>
</feature>
<keyword evidence="1" id="KW-0812">Transmembrane</keyword>
<comment type="caution">
    <text evidence="2">The sequence shown here is derived from an EMBL/GenBank/DDBJ whole genome shotgun (WGS) entry which is preliminary data.</text>
</comment>
<keyword evidence="1" id="KW-1133">Transmembrane helix</keyword>